<dbReference type="InParanoid" id="F0XR27"/>
<evidence type="ECO:0000256" key="2">
    <source>
        <dbReference type="ARBA" id="ARBA00022692"/>
    </source>
</evidence>
<dbReference type="GO" id="GO:0071578">
    <property type="term" value="P:zinc ion import across plasma membrane"/>
    <property type="evidence" value="ECO:0007669"/>
    <property type="project" value="EnsemblFungi"/>
</dbReference>
<dbReference type="Proteomes" id="UP000007796">
    <property type="component" value="Unassembled WGS sequence"/>
</dbReference>
<organism evidence="8">
    <name type="scientific">Grosmannia clavigera (strain kw1407 / UAMH 11150)</name>
    <name type="common">Blue stain fungus</name>
    <name type="synonym">Graphiocladiella clavigera</name>
    <dbReference type="NCBI Taxonomy" id="655863"/>
    <lineage>
        <taxon>Eukaryota</taxon>
        <taxon>Fungi</taxon>
        <taxon>Dikarya</taxon>
        <taxon>Ascomycota</taxon>
        <taxon>Pezizomycotina</taxon>
        <taxon>Sordariomycetes</taxon>
        <taxon>Sordariomycetidae</taxon>
        <taxon>Ophiostomatales</taxon>
        <taxon>Ophiostomataceae</taxon>
        <taxon>Leptographium</taxon>
    </lineage>
</organism>
<keyword evidence="3 6" id="KW-1133">Transmembrane helix</keyword>
<protein>
    <submittedName>
        <fullName evidence="7">Plasma membrane low affinity zinc ion transporter</fullName>
    </submittedName>
</protein>
<evidence type="ECO:0000256" key="5">
    <source>
        <dbReference type="SAM" id="MobiDB-lite"/>
    </source>
</evidence>
<dbReference type="Pfam" id="PF02535">
    <property type="entry name" value="Zip"/>
    <property type="match status" value="1"/>
</dbReference>
<feature type="transmembrane region" description="Helical" evidence="6">
    <location>
        <begin position="403"/>
        <end position="425"/>
    </location>
</feature>
<feature type="transmembrane region" description="Helical" evidence="6">
    <location>
        <begin position="38"/>
        <end position="58"/>
    </location>
</feature>
<dbReference type="STRING" id="655863.F0XR27"/>
<dbReference type="PANTHER" id="PTHR11040:SF69">
    <property type="entry name" value="ZINC-REGULATED TRANSPORTER 2"/>
    <property type="match status" value="1"/>
</dbReference>
<name>F0XR27_GROCL</name>
<feature type="transmembrane region" description="Helical" evidence="6">
    <location>
        <begin position="70"/>
        <end position="93"/>
    </location>
</feature>
<keyword evidence="2 6" id="KW-0812">Transmembrane</keyword>
<evidence type="ECO:0000313" key="7">
    <source>
        <dbReference type="EMBL" id="EFW99932.1"/>
    </source>
</evidence>
<dbReference type="AlphaFoldDB" id="F0XR27"/>
<feature type="region of interest" description="Disordered" evidence="5">
    <location>
        <begin position="150"/>
        <end position="171"/>
    </location>
</feature>
<feature type="transmembrane region" description="Helical" evidence="6">
    <location>
        <begin position="113"/>
        <end position="132"/>
    </location>
</feature>
<evidence type="ECO:0000256" key="4">
    <source>
        <dbReference type="ARBA" id="ARBA00023136"/>
    </source>
</evidence>
<dbReference type="GO" id="GO:0000007">
    <property type="term" value="F:low-affinity zinc ion transmembrane transporter activity"/>
    <property type="evidence" value="ECO:0007669"/>
    <property type="project" value="EnsemblFungi"/>
</dbReference>
<keyword evidence="4 6" id="KW-0472">Membrane</keyword>
<dbReference type="PANTHER" id="PTHR11040">
    <property type="entry name" value="ZINC/IRON TRANSPORTER"/>
    <property type="match status" value="1"/>
</dbReference>
<dbReference type="RefSeq" id="XP_014169347.1">
    <property type="nucleotide sequence ID" value="XM_014313872.1"/>
</dbReference>
<feature type="transmembrane region" description="Helical" evidence="6">
    <location>
        <begin position="437"/>
        <end position="456"/>
    </location>
</feature>
<dbReference type="GO" id="GO:0005886">
    <property type="term" value="C:plasma membrane"/>
    <property type="evidence" value="ECO:0007669"/>
    <property type="project" value="EnsemblFungi"/>
</dbReference>
<gene>
    <name evidence="7" type="ORF">CMQ_250</name>
</gene>
<dbReference type="GeneID" id="25975496"/>
<keyword evidence="8" id="KW-1185">Reference proteome</keyword>
<evidence type="ECO:0000256" key="3">
    <source>
        <dbReference type="ARBA" id="ARBA00022989"/>
    </source>
</evidence>
<dbReference type="FunCoup" id="F0XR27">
    <property type="interactions" value="419"/>
</dbReference>
<evidence type="ECO:0000313" key="8">
    <source>
        <dbReference type="Proteomes" id="UP000007796"/>
    </source>
</evidence>
<proteinExistence type="predicted"/>
<evidence type="ECO:0000256" key="6">
    <source>
        <dbReference type="SAM" id="Phobius"/>
    </source>
</evidence>
<dbReference type="eggNOG" id="KOG1558">
    <property type="taxonomic scope" value="Eukaryota"/>
</dbReference>
<accession>F0XR27</accession>
<dbReference type="OrthoDB" id="448280at2759"/>
<comment type="subcellular location">
    <subcellularLocation>
        <location evidence="1">Membrane</location>
        <topology evidence="1">Multi-pass membrane protein</topology>
    </subcellularLocation>
</comment>
<evidence type="ECO:0000256" key="1">
    <source>
        <dbReference type="ARBA" id="ARBA00004141"/>
    </source>
</evidence>
<feature type="transmembrane region" description="Helical" evidence="6">
    <location>
        <begin position="364"/>
        <end position="383"/>
    </location>
</feature>
<sequence length="457" mass="48592">MSSRRSALQQLARRADGTSAVPECSGWGTDLGNMDLRIASVFIILVGSLLGVSLPMLLARTPSHWRISKVTLFVCKYVGSGVILSTAFMHLLSPAVQNLSDACLSDRLPDYDWGHAICLMTIMVMFAIELLGSRFSFDFGHSHESAPSTARAGAAASPISPPLREPLSPADRKQYSCSSLSAFGLDGVDDRGNCREISESSSTVGSNDIRANATAHIRNGLSLSVDLESAVSESQRSSETEPAKAVELLYPPHIMKSVSHVTDNGQPGNNSTLPGCEEHLAHDGDHTEGNSHNSSSSQIVSLLILEFGIVFHSLFIGLTLAGTDNLKILLIVIAFHQFFEGLGLGSRLAQATWPSNWKTWSGPLMGLGFSLTTPIGIAIGLGVNKGLASNPAVAQLVNGVFDAISSGILVYTALVELMAHEFMFNPEMRDAELAAQLLAYGCVAVGVAIMAILAKWA</sequence>
<dbReference type="HOGENOM" id="CLU_027089_0_2_1"/>
<reference evidence="7 8" key="1">
    <citation type="journal article" date="2011" name="Proc. Natl. Acad. Sci. U.S.A.">
        <title>Genome and transcriptome analyses of the mountain pine beetle-fungal symbiont Grosmannia clavigera, a lodgepole pine pathogen.</title>
        <authorList>
            <person name="DiGuistini S."/>
            <person name="Wang Y."/>
            <person name="Liao N.Y."/>
            <person name="Taylor G."/>
            <person name="Tanguay P."/>
            <person name="Feau N."/>
            <person name="Henrissat B."/>
            <person name="Chan S.K."/>
            <person name="Hesse-Orce U."/>
            <person name="Alamouti S.M."/>
            <person name="Tsui C.K.M."/>
            <person name="Docking R.T."/>
            <person name="Levasseur A."/>
            <person name="Haridas S."/>
            <person name="Robertson G."/>
            <person name="Birol I."/>
            <person name="Holt R.A."/>
            <person name="Marra M.A."/>
            <person name="Hamelin R.C."/>
            <person name="Hirst M."/>
            <person name="Jones S.J.M."/>
            <person name="Bohlmann J."/>
            <person name="Breuil C."/>
        </authorList>
    </citation>
    <scope>NUCLEOTIDE SEQUENCE [LARGE SCALE GENOMIC DNA]</scope>
    <source>
        <strain evidence="8">kw1407 / UAMH 11150</strain>
    </source>
</reference>
<feature type="transmembrane region" description="Helical" evidence="6">
    <location>
        <begin position="299"/>
        <end position="320"/>
    </location>
</feature>
<dbReference type="InterPro" id="IPR003689">
    <property type="entry name" value="ZIP"/>
</dbReference>
<dbReference type="EMBL" id="GL629807">
    <property type="protein sequence ID" value="EFW99932.1"/>
    <property type="molecule type" value="Genomic_DNA"/>
</dbReference>